<feature type="transmembrane region" description="Helical" evidence="1">
    <location>
        <begin position="460"/>
        <end position="479"/>
    </location>
</feature>
<dbReference type="GeneID" id="25324770"/>
<sequence length="547" mass="61037">MSLFSLAKIPRMGDSEVDDQELPLLDGGVDEDALEGGAARKELRDLRRYHHSIVIRLTTIFVAYLQSSALAIRAKVVLPSEGHGEDTGGGSGGSKLRSILSVAWIAVRPTILSPRQKRKVYPTAWLDGVRGLACFMVVFYHNSLLLYPGHCDAWKKDDPHFFRLPVARLPCSGPAMVDVFLVISGYALSVRPLSLARAGDLHKLTESLSSGVFRRAIRLYTPVIFLTFTNAMLSYFELWDPAGADHVPHHSTLGLTLWAWLDDLMTGLNPFTLSKFRTWDMKGLRYAIGMWTIPFEFRGSIVVFVSLLALARVRWILRSALLCAGAIYSIAQGEWDIFLFLSGPICCEMHNHFDRRKSPSAEGEKTLGSRNRLLSIIEKLALVFGLLILLAVLTMPPDLGDIQLYHIITAIDPKSWKNLPAVGSFPVCIASVLLVFYIGQSRFFRNLLSSSFPQYLGDNSFGIYLMHVTLINSIGRPLMRAILFAKAMMGFKAALADQIGSWLVLVTYAAIAIPVLFWISELVTRYVDQGSVQLAKWLEQRCLQKDE</sequence>
<evidence type="ECO:0000313" key="3">
    <source>
        <dbReference type="EMBL" id="KIW58334.1"/>
    </source>
</evidence>
<keyword evidence="4" id="KW-1185">Reference proteome</keyword>
<evidence type="ECO:0000259" key="2">
    <source>
        <dbReference type="Pfam" id="PF01757"/>
    </source>
</evidence>
<proteinExistence type="predicted"/>
<evidence type="ECO:0000313" key="4">
    <source>
        <dbReference type="Proteomes" id="UP000054342"/>
    </source>
</evidence>
<feature type="transmembrane region" description="Helical" evidence="1">
    <location>
        <begin position="499"/>
        <end position="519"/>
    </location>
</feature>
<feature type="transmembrane region" description="Helical" evidence="1">
    <location>
        <begin position="419"/>
        <end position="439"/>
    </location>
</feature>
<feature type="transmembrane region" description="Helical" evidence="1">
    <location>
        <begin position="288"/>
        <end position="311"/>
    </location>
</feature>
<dbReference type="InterPro" id="IPR002656">
    <property type="entry name" value="Acyl_transf_3_dom"/>
</dbReference>
<dbReference type="InterPro" id="IPR050879">
    <property type="entry name" value="Acyltransferase_3"/>
</dbReference>
<protein>
    <recommendedName>
        <fullName evidence="2">Acyltransferase 3 domain-containing protein</fullName>
    </recommendedName>
</protein>
<feature type="transmembrane region" description="Helical" evidence="1">
    <location>
        <begin position="380"/>
        <end position="399"/>
    </location>
</feature>
<reference evidence="3 4" key="1">
    <citation type="submission" date="2015-01" db="EMBL/GenBank/DDBJ databases">
        <title>The Genome Sequence of Exophiala xenobiotica CBS118157.</title>
        <authorList>
            <consortium name="The Broad Institute Genomics Platform"/>
            <person name="Cuomo C."/>
            <person name="de Hoog S."/>
            <person name="Gorbushina A."/>
            <person name="Stielow B."/>
            <person name="Teixiera M."/>
            <person name="Abouelleil A."/>
            <person name="Chapman S.B."/>
            <person name="Priest M."/>
            <person name="Young S.K."/>
            <person name="Wortman J."/>
            <person name="Nusbaum C."/>
            <person name="Birren B."/>
        </authorList>
    </citation>
    <scope>NUCLEOTIDE SEQUENCE [LARGE SCALE GENOMIC DNA]</scope>
    <source>
        <strain evidence="3 4">CBS 118157</strain>
    </source>
</reference>
<organism evidence="3 4">
    <name type="scientific">Exophiala xenobiotica</name>
    <dbReference type="NCBI Taxonomy" id="348802"/>
    <lineage>
        <taxon>Eukaryota</taxon>
        <taxon>Fungi</taxon>
        <taxon>Dikarya</taxon>
        <taxon>Ascomycota</taxon>
        <taxon>Pezizomycotina</taxon>
        <taxon>Eurotiomycetes</taxon>
        <taxon>Chaetothyriomycetidae</taxon>
        <taxon>Chaetothyriales</taxon>
        <taxon>Herpotrichiellaceae</taxon>
        <taxon>Exophiala</taxon>
    </lineage>
</organism>
<evidence type="ECO:0000256" key="1">
    <source>
        <dbReference type="SAM" id="Phobius"/>
    </source>
</evidence>
<keyword evidence="1" id="KW-0812">Transmembrane</keyword>
<dbReference type="GO" id="GO:0016747">
    <property type="term" value="F:acyltransferase activity, transferring groups other than amino-acyl groups"/>
    <property type="evidence" value="ECO:0007669"/>
    <property type="project" value="InterPro"/>
</dbReference>
<accession>A0A0D2FE46</accession>
<gene>
    <name evidence="3" type="ORF">PV05_02862</name>
</gene>
<dbReference type="AlphaFoldDB" id="A0A0D2FE46"/>
<dbReference type="RefSeq" id="XP_013318918.1">
    <property type="nucleotide sequence ID" value="XM_013463464.1"/>
</dbReference>
<keyword evidence="1" id="KW-0472">Membrane</keyword>
<dbReference type="PANTHER" id="PTHR23028">
    <property type="entry name" value="ACETYLTRANSFERASE"/>
    <property type="match status" value="1"/>
</dbReference>
<name>A0A0D2FE46_9EURO</name>
<dbReference type="EMBL" id="KN847318">
    <property type="protein sequence ID" value="KIW58334.1"/>
    <property type="molecule type" value="Genomic_DNA"/>
</dbReference>
<dbReference type="HOGENOM" id="CLU_005679_13_7_1"/>
<keyword evidence="1" id="KW-1133">Transmembrane helix</keyword>
<feature type="transmembrane region" description="Helical" evidence="1">
    <location>
        <begin position="167"/>
        <end position="188"/>
    </location>
</feature>
<dbReference type="PANTHER" id="PTHR23028:SF134">
    <property type="entry name" value="PUTATIVE (AFU_ORTHOLOGUE AFUA_4G08520)-RELATED"/>
    <property type="match status" value="1"/>
</dbReference>
<feature type="domain" description="Acyltransferase 3" evidence="2">
    <location>
        <begin position="124"/>
        <end position="520"/>
    </location>
</feature>
<dbReference type="OrthoDB" id="5819582at2759"/>
<feature type="transmembrane region" description="Helical" evidence="1">
    <location>
        <begin position="217"/>
        <end position="236"/>
    </location>
</feature>
<dbReference type="Pfam" id="PF01757">
    <property type="entry name" value="Acyl_transf_3"/>
    <property type="match status" value="1"/>
</dbReference>
<dbReference type="Proteomes" id="UP000054342">
    <property type="component" value="Unassembled WGS sequence"/>
</dbReference>